<sequence>MIQKKKIKTCIFVGKDCPFMVCSKLKFSFYFISCVILIFDISKFRIMIFIPKEFIPKSSRSVYITTYHPSAFIAAISAFFYLTKL</sequence>
<feature type="transmembrane region" description="Helical" evidence="1">
    <location>
        <begin position="62"/>
        <end position="82"/>
    </location>
</feature>
<comment type="caution">
    <text evidence="2">The sequence shown here is derived from an EMBL/GenBank/DDBJ whole genome shotgun (WGS) entry which is preliminary data.</text>
</comment>
<evidence type="ECO:0000313" key="2">
    <source>
        <dbReference type="EMBL" id="RHN53098.1"/>
    </source>
</evidence>
<evidence type="ECO:0000313" key="3">
    <source>
        <dbReference type="Proteomes" id="UP000265566"/>
    </source>
</evidence>
<gene>
    <name evidence="2" type="ORF">MtrunA17_Chr6g0487761</name>
</gene>
<feature type="transmembrane region" description="Helical" evidence="1">
    <location>
        <begin position="29"/>
        <end position="50"/>
    </location>
</feature>
<keyword evidence="1" id="KW-1133">Transmembrane helix</keyword>
<evidence type="ECO:0000256" key="1">
    <source>
        <dbReference type="SAM" id="Phobius"/>
    </source>
</evidence>
<proteinExistence type="predicted"/>
<organism evidence="2 3">
    <name type="scientific">Medicago truncatula</name>
    <name type="common">Barrel medic</name>
    <name type="synonym">Medicago tribuloides</name>
    <dbReference type="NCBI Taxonomy" id="3880"/>
    <lineage>
        <taxon>Eukaryota</taxon>
        <taxon>Viridiplantae</taxon>
        <taxon>Streptophyta</taxon>
        <taxon>Embryophyta</taxon>
        <taxon>Tracheophyta</taxon>
        <taxon>Spermatophyta</taxon>
        <taxon>Magnoliopsida</taxon>
        <taxon>eudicotyledons</taxon>
        <taxon>Gunneridae</taxon>
        <taxon>Pentapetalae</taxon>
        <taxon>rosids</taxon>
        <taxon>fabids</taxon>
        <taxon>Fabales</taxon>
        <taxon>Fabaceae</taxon>
        <taxon>Papilionoideae</taxon>
        <taxon>50 kb inversion clade</taxon>
        <taxon>NPAAA clade</taxon>
        <taxon>Hologalegina</taxon>
        <taxon>IRL clade</taxon>
        <taxon>Trifolieae</taxon>
        <taxon>Medicago</taxon>
    </lineage>
</organism>
<protein>
    <recommendedName>
        <fullName evidence="4">Transmembrane protein</fullName>
    </recommendedName>
</protein>
<evidence type="ECO:0008006" key="4">
    <source>
        <dbReference type="Google" id="ProtNLM"/>
    </source>
</evidence>
<accession>A0A396HKG1</accession>
<name>A0A396HKG1_MEDTR</name>
<dbReference type="AlphaFoldDB" id="A0A396HKG1"/>
<keyword evidence="1" id="KW-0472">Membrane</keyword>
<dbReference type="Proteomes" id="UP000265566">
    <property type="component" value="Chromosome 6"/>
</dbReference>
<keyword evidence="1" id="KW-0812">Transmembrane</keyword>
<dbReference type="Gramene" id="rna37860">
    <property type="protein sequence ID" value="RHN53098.1"/>
    <property type="gene ID" value="gene37860"/>
</dbReference>
<reference evidence="3" key="1">
    <citation type="journal article" date="2018" name="Nat. Plants">
        <title>Whole-genome landscape of Medicago truncatula symbiotic genes.</title>
        <authorList>
            <person name="Pecrix Y."/>
            <person name="Staton S.E."/>
            <person name="Sallet E."/>
            <person name="Lelandais-Briere C."/>
            <person name="Moreau S."/>
            <person name="Carrere S."/>
            <person name="Blein T."/>
            <person name="Jardinaud M.F."/>
            <person name="Latrasse D."/>
            <person name="Zouine M."/>
            <person name="Zahm M."/>
            <person name="Kreplak J."/>
            <person name="Mayjonade B."/>
            <person name="Satge C."/>
            <person name="Perez M."/>
            <person name="Cauet S."/>
            <person name="Marande W."/>
            <person name="Chantry-Darmon C."/>
            <person name="Lopez-Roques C."/>
            <person name="Bouchez O."/>
            <person name="Berard A."/>
            <person name="Debelle F."/>
            <person name="Munos S."/>
            <person name="Bendahmane A."/>
            <person name="Berges H."/>
            <person name="Niebel A."/>
            <person name="Buitink J."/>
            <person name="Frugier F."/>
            <person name="Benhamed M."/>
            <person name="Crespi M."/>
            <person name="Gouzy J."/>
            <person name="Gamas P."/>
        </authorList>
    </citation>
    <scope>NUCLEOTIDE SEQUENCE [LARGE SCALE GENOMIC DNA]</scope>
    <source>
        <strain evidence="3">cv. Jemalong A17</strain>
    </source>
</reference>
<dbReference type="EMBL" id="PSQE01000006">
    <property type="protein sequence ID" value="RHN53098.1"/>
    <property type="molecule type" value="Genomic_DNA"/>
</dbReference>